<proteinExistence type="predicted"/>
<keyword evidence="3" id="KW-1185">Reference proteome</keyword>
<accession>A0A1L7WQL8</accession>
<dbReference type="OrthoDB" id="3529261at2759"/>
<evidence type="ECO:0000313" key="3">
    <source>
        <dbReference type="Proteomes" id="UP000184330"/>
    </source>
</evidence>
<name>A0A1L7WQL8_9HELO</name>
<feature type="region of interest" description="Disordered" evidence="1">
    <location>
        <begin position="1"/>
        <end position="20"/>
    </location>
</feature>
<dbReference type="AlphaFoldDB" id="A0A1L7WQL8"/>
<gene>
    <name evidence="2" type="ORF">PAC_04933</name>
</gene>
<evidence type="ECO:0000313" key="2">
    <source>
        <dbReference type="EMBL" id="CZR55047.1"/>
    </source>
</evidence>
<sequence>MHFERLPSAHIQHQSRPTYLEHRLPPPAPKFPAFDAFEDGKSFAKPWHQLGTMMNATDKWHVMAHPYDEVGGRILSGISKVMENPNVKPLTDPWHAEDVRNLDKVLTRSRRPKQPQILELYFDYFNRIFFFNALTKKHCSLRIVLACGEEKTEWLQEHPYKKASCENPQNGALISKPGEYSSTPDDIHVTIRIYELKRITRKEGLCSYIASLLHELLHAMFAPFPCKCQKCFFPGLKGTQYVRFLPQSHYSAYELFKSQKSIHELLGLKELDLDKNFLQEELAQIKMTETPPRTSTRVHHDAGEEVGGQEDVEMDVEEGSTRVNLSEEESYPEIVSYETIG</sequence>
<evidence type="ECO:0000256" key="1">
    <source>
        <dbReference type="SAM" id="MobiDB-lite"/>
    </source>
</evidence>
<protein>
    <submittedName>
        <fullName evidence="2">Uncharacterized protein</fullName>
    </submittedName>
</protein>
<organism evidence="2 3">
    <name type="scientific">Phialocephala subalpina</name>
    <dbReference type="NCBI Taxonomy" id="576137"/>
    <lineage>
        <taxon>Eukaryota</taxon>
        <taxon>Fungi</taxon>
        <taxon>Dikarya</taxon>
        <taxon>Ascomycota</taxon>
        <taxon>Pezizomycotina</taxon>
        <taxon>Leotiomycetes</taxon>
        <taxon>Helotiales</taxon>
        <taxon>Mollisiaceae</taxon>
        <taxon>Phialocephala</taxon>
        <taxon>Phialocephala fortinii species complex</taxon>
    </lineage>
</organism>
<dbReference type="EMBL" id="FJOG01000006">
    <property type="protein sequence ID" value="CZR55047.1"/>
    <property type="molecule type" value="Genomic_DNA"/>
</dbReference>
<dbReference type="Proteomes" id="UP000184330">
    <property type="component" value="Unassembled WGS sequence"/>
</dbReference>
<reference evidence="2 3" key="1">
    <citation type="submission" date="2016-03" db="EMBL/GenBank/DDBJ databases">
        <authorList>
            <person name="Ploux O."/>
        </authorList>
    </citation>
    <scope>NUCLEOTIDE SEQUENCE [LARGE SCALE GENOMIC DNA]</scope>
    <source>
        <strain evidence="2 3">UAMH 11012</strain>
    </source>
</reference>